<protein>
    <submittedName>
        <fullName evidence="1">Uncharacterized protein</fullName>
    </submittedName>
</protein>
<dbReference type="EMBL" id="HBUF01196574">
    <property type="protein sequence ID" value="CAG6660256.1"/>
    <property type="molecule type" value="Transcribed_RNA"/>
</dbReference>
<dbReference type="EMBL" id="HBUF01196575">
    <property type="protein sequence ID" value="CAG6660259.1"/>
    <property type="molecule type" value="Transcribed_RNA"/>
</dbReference>
<accession>A0A8D8S1Q6</accession>
<proteinExistence type="predicted"/>
<organism evidence="1">
    <name type="scientific">Cacopsylla melanoneura</name>
    <dbReference type="NCBI Taxonomy" id="428564"/>
    <lineage>
        <taxon>Eukaryota</taxon>
        <taxon>Metazoa</taxon>
        <taxon>Ecdysozoa</taxon>
        <taxon>Arthropoda</taxon>
        <taxon>Hexapoda</taxon>
        <taxon>Insecta</taxon>
        <taxon>Pterygota</taxon>
        <taxon>Neoptera</taxon>
        <taxon>Paraneoptera</taxon>
        <taxon>Hemiptera</taxon>
        <taxon>Sternorrhyncha</taxon>
        <taxon>Psylloidea</taxon>
        <taxon>Psyllidae</taxon>
        <taxon>Psyllinae</taxon>
        <taxon>Cacopsylla</taxon>
    </lineage>
</organism>
<name>A0A8D8S1Q6_9HEMI</name>
<evidence type="ECO:0000313" key="1">
    <source>
        <dbReference type="EMBL" id="CAG6660256.1"/>
    </source>
</evidence>
<dbReference type="AlphaFoldDB" id="A0A8D8S1Q6"/>
<reference evidence="1" key="1">
    <citation type="submission" date="2021-05" db="EMBL/GenBank/DDBJ databases">
        <authorList>
            <person name="Alioto T."/>
            <person name="Alioto T."/>
            <person name="Gomez Garrido J."/>
        </authorList>
    </citation>
    <scope>NUCLEOTIDE SEQUENCE</scope>
</reference>
<sequence>MRFSQLKPVSVSFSSGRWYLFKIFRTLPSLLSVTNVLCSFFEPFEISKDISELFVWIEDHWSWLLSIKCSFSSVSGKGESSTLIPFLVACSFSLVCPVCELESIFSSVLIDSFDRLLLLTDLFRLPRTLVS</sequence>